<evidence type="ECO:0000256" key="7">
    <source>
        <dbReference type="ARBA" id="ARBA00022679"/>
    </source>
</evidence>
<reference evidence="13 14" key="1">
    <citation type="submission" date="2016-11" db="EMBL/GenBank/DDBJ databases">
        <authorList>
            <person name="Jaros S."/>
            <person name="Januszkiewicz K."/>
            <person name="Wedrychowicz H."/>
        </authorList>
    </citation>
    <scope>NUCLEOTIDE SEQUENCE [LARGE SCALE GENOMIC DNA]</scope>
    <source>
        <strain evidence="13 14">CGMCC 1.7049</strain>
    </source>
</reference>
<dbReference type="Gene3D" id="2.60.40.10">
    <property type="entry name" value="Immunoglobulins"/>
    <property type="match status" value="2"/>
</dbReference>
<dbReference type="SMART" id="SM00642">
    <property type="entry name" value="Aamy"/>
    <property type="match status" value="1"/>
</dbReference>
<dbReference type="GO" id="GO:0043169">
    <property type="term" value="F:cation binding"/>
    <property type="evidence" value="ECO:0007669"/>
    <property type="project" value="InterPro"/>
</dbReference>
<dbReference type="GO" id="GO:0005978">
    <property type="term" value="P:glycogen biosynthetic process"/>
    <property type="evidence" value="ECO:0007669"/>
    <property type="project" value="UniProtKB-UniRule"/>
</dbReference>
<dbReference type="RefSeq" id="WP_072896984.1">
    <property type="nucleotide sequence ID" value="NZ_FQWZ01000004.1"/>
</dbReference>
<keyword evidence="8 10" id="KW-0320">Glycogen biosynthesis</keyword>
<dbReference type="GO" id="GO:0003844">
    <property type="term" value="F:1,4-alpha-glucan branching enzyme activity"/>
    <property type="evidence" value="ECO:0007669"/>
    <property type="project" value="UniProtKB-UniRule"/>
</dbReference>
<comment type="function">
    <text evidence="2 10">Catalyzes the formation of the alpha-1,6-glucosidic linkages in glycogen by scission of a 1,4-alpha-linked oligosaccharide from growing alpha-1,4-glucan chains and the subsequent attachment of the oligosaccharide to the alpha-1,6 position.</text>
</comment>
<dbReference type="InterPro" id="IPR006048">
    <property type="entry name" value="A-amylase/branching_C"/>
</dbReference>
<evidence type="ECO:0000259" key="12">
    <source>
        <dbReference type="SMART" id="SM00642"/>
    </source>
</evidence>
<dbReference type="NCBIfam" id="NF008967">
    <property type="entry name" value="PRK12313.1"/>
    <property type="match status" value="1"/>
</dbReference>
<dbReference type="SUPFAM" id="SSF51011">
    <property type="entry name" value="Glycosyl hydrolase domain"/>
    <property type="match status" value="1"/>
</dbReference>
<gene>
    <name evidence="10" type="primary">glgB</name>
    <name evidence="13" type="ORF">SAMN04488068_1968</name>
</gene>
<feature type="domain" description="Glycosyl hydrolase family 13 catalytic" evidence="12">
    <location>
        <begin position="251"/>
        <end position="611"/>
    </location>
</feature>
<dbReference type="HAMAP" id="MF_00685">
    <property type="entry name" value="GlgB"/>
    <property type="match status" value="1"/>
</dbReference>
<evidence type="ECO:0000313" key="14">
    <source>
        <dbReference type="Proteomes" id="UP000199758"/>
    </source>
</evidence>
<dbReference type="GO" id="GO:0004553">
    <property type="term" value="F:hydrolase activity, hydrolyzing O-glycosyl compounds"/>
    <property type="evidence" value="ECO:0007669"/>
    <property type="project" value="InterPro"/>
</dbReference>
<evidence type="ECO:0000256" key="9">
    <source>
        <dbReference type="ARBA" id="ARBA00023277"/>
    </source>
</evidence>
<dbReference type="SUPFAM" id="SSF81296">
    <property type="entry name" value="E set domains"/>
    <property type="match status" value="2"/>
</dbReference>
<accession>A0A1M5P0Y5</accession>
<dbReference type="InterPro" id="IPR014756">
    <property type="entry name" value="Ig_E-set"/>
</dbReference>
<dbReference type="STRING" id="490188.SAMN04488068_1968"/>
<protein>
    <recommendedName>
        <fullName evidence="10">1,4-alpha-glucan branching enzyme GlgB</fullName>
        <ecNumber evidence="10">2.4.1.18</ecNumber>
    </recommendedName>
    <alternativeName>
        <fullName evidence="10">1,4-alpha-D-glucan:1,4-alpha-D-glucan 6-glucosyl-transferase</fullName>
    </alternativeName>
    <alternativeName>
        <fullName evidence="10">Alpha-(1-&gt;4)-glucan branching enzyme</fullName>
    </alternativeName>
    <alternativeName>
        <fullName evidence="10">Glycogen branching enzyme</fullName>
        <shortName evidence="10">BE</shortName>
    </alternativeName>
</protein>
<dbReference type="Proteomes" id="UP000199758">
    <property type="component" value="Unassembled WGS sequence"/>
</dbReference>
<evidence type="ECO:0000256" key="5">
    <source>
        <dbReference type="ARBA" id="ARBA00022600"/>
    </source>
</evidence>
<dbReference type="InterPro" id="IPR044143">
    <property type="entry name" value="GlgB_N_E_set_prok"/>
</dbReference>
<evidence type="ECO:0000313" key="13">
    <source>
        <dbReference type="EMBL" id="SHG95494.1"/>
    </source>
</evidence>
<dbReference type="SUPFAM" id="SSF51445">
    <property type="entry name" value="(Trans)glycosidases"/>
    <property type="match status" value="1"/>
</dbReference>
<organism evidence="13 14">
    <name type="scientific">Hydrocarboniphaga daqingensis</name>
    <dbReference type="NCBI Taxonomy" id="490188"/>
    <lineage>
        <taxon>Bacteria</taxon>
        <taxon>Pseudomonadati</taxon>
        <taxon>Pseudomonadota</taxon>
        <taxon>Gammaproteobacteria</taxon>
        <taxon>Nevskiales</taxon>
        <taxon>Nevskiaceae</taxon>
        <taxon>Hydrocarboniphaga</taxon>
    </lineage>
</organism>
<dbReference type="Pfam" id="PF02806">
    <property type="entry name" value="Alpha-amylase_C"/>
    <property type="match status" value="1"/>
</dbReference>
<evidence type="ECO:0000256" key="8">
    <source>
        <dbReference type="ARBA" id="ARBA00023056"/>
    </source>
</evidence>
<dbReference type="InterPro" id="IPR017853">
    <property type="entry name" value="GH"/>
</dbReference>
<feature type="active site" description="Nucleophile" evidence="10 11">
    <location>
        <position position="408"/>
    </location>
</feature>
<dbReference type="FunFam" id="2.60.40.1180:FF:000002">
    <property type="entry name" value="1,4-alpha-glucan branching enzyme GlgB"/>
    <property type="match status" value="1"/>
</dbReference>
<dbReference type="InterPro" id="IPR013783">
    <property type="entry name" value="Ig-like_fold"/>
</dbReference>
<dbReference type="InterPro" id="IPR006047">
    <property type="entry name" value="GH13_cat_dom"/>
</dbReference>
<dbReference type="InterPro" id="IPR013780">
    <property type="entry name" value="Glyco_hydro_b"/>
</dbReference>
<dbReference type="Gene3D" id="3.20.20.80">
    <property type="entry name" value="Glycosidases"/>
    <property type="match status" value="1"/>
</dbReference>
<dbReference type="GO" id="GO:0005829">
    <property type="term" value="C:cytosol"/>
    <property type="evidence" value="ECO:0007669"/>
    <property type="project" value="TreeGrafter"/>
</dbReference>
<dbReference type="PANTHER" id="PTHR43651">
    <property type="entry name" value="1,4-ALPHA-GLUCAN-BRANCHING ENZYME"/>
    <property type="match status" value="1"/>
</dbReference>
<evidence type="ECO:0000256" key="1">
    <source>
        <dbReference type="ARBA" id="ARBA00000826"/>
    </source>
</evidence>
<dbReference type="FunFam" id="3.20.20.80:FF:000003">
    <property type="entry name" value="1,4-alpha-glucan branching enzyme GlgB"/>
    <property type="match status" value="1"/>
</dbReference>
<sequence length="727" mass="82102">MSLVDRVPTAPPEPLLQALLANRVGDPFLLLGPQHGGVLRVWRPGARSVHLNAVDGPALRRLDGTDLFAVTLPQPLPTRDYRLHWQDEAGHWHSGHDPYAFSQPLIADFDLHLFGEGRHWHVHDMLGAHFITLDGVAGVRFAVWAPHALAVSIVGDFNHWDGRLHLMRGHASGVWQLFVPDLQPGAFYKFEICGADGQRRLKSDPYGLQFQLRPDTASVIGEPTRFAWTDADWLAQRSSRDPQRQPLSIYEVHLGSWQRSEDNGYLNYREIAHRLVPYALRLGFTHLELLPISEHPFDGSWGYQTIGLYAPTSRHGAPDDFRYLVDYAHAHGLGVILDWVPAHFPKDAHGLRHFDGQPLYEYPDPLRGEHPEWGTLIYDYGRPQVRNFLLANALFWIERFHIDGLRVDAVASMLYLDYGRNPGQWAPNALGGREHLEAVEFLRDLNIVVHGQHPGALVIAEESTSWPGVSRPVDAGGLGFTMKWDMGWMHDTLDYFKQDPIYRGHHLGKLSFGLMYAWTESFVLPLSHDEVVHLKKPLVEKMPGDDWQKFANLRLLLGWMYTRPGKKLLFMGGEFGQRSEWNHDRELDWWIDTQPLNAGLRQWVTDLNRLHETEPCFHELDFAPEGFEWIDCDNAAESIFVHVRRDRAGRPCVVVVNSTPVVRSGHRIGVPLPGPWTEVLNSDAALYGGSGVGNGGVVTAETQATMNQPCTLTLTLPPLGVLVLRPG</sequence>
<keyword evidence="14" id="KW-1185">Reference proteome</keyword>
<dbReference type="PANTHER" id="PTHR43651:SF3">
    <property type="entry name" value="1,4-ALPHA-GLUCAN-BRANCHING ENZYME"/>
    <property type="match status" value="1"/>
</dbReference>
<comment type="subunit">
    <text evidence="10">Monomer.</text>
</comment>
<keyword evidence="5 10" id="KW-0321">Glycogen metabolism</keyword>
<dbReference type="NCBIfam" id="TIGR01515">
    <property type="entry name" value="branching_enzym"/>
    <property type="match status" value="1"/>
</dbReference>
<dbReference type="InterPro" id="IPR037439">
    <property type="entry name" value="Branching_enzy"/>
</dbReference>
<dbReference type="UniPathway" id="UPA00164"/>
<dbReference type="PIRSF" id="PIRSF000463">
    <property type="entry name" value="GlgB"/>
    <property type="match status" value="1"/>
</dbReference>
<dbReference type="FunFam" id="2.60.40.10:FF:000169">
    <property type="entry name" value="1,4-alpha-glucan branching enzyme GlgB"/>
    <property type="match status" value="1"/>
</dbReference>
<dbReference type="EMBL" id="FQWZ01000004">
    <property type="protein sequence ID" value="SHG95494.1"/>
    <property type="molecule type" value="Genomic_DNA"/>
</dbReference>
<evidence type="ECO:0000256" key="11">
    <source>
        <dbReference type="PIRSR" id="PIRSR000463-1"/>
    </source>
</evidence>
<comment type="similarity">
    <text evidence="4 10">Belongs to the glycosyl hydrolase 13 family. GlgB subfamily.</text>
</comment>
<evidence type="ECO:0000256" key="10">
    <source>
        <dbReference type="HAMAP-Rule" id="MF_00685"/>
    </source>
</evidence>
<keyword evidence="9 10" id="KW-0119">Carbohydrate metabolism</keyword>
<dbReference type="OrthoDB" id="9800174at2"/>
<dbReference type="AlphaFoldDB" id="A0A1M5P0Y5"/>
<dbReference type="Pfam" id="PF02922">
    <property type="entry name" value="CBM_48"/>
    <property type="match status" value="1"/>
</dbReference>
<evidence type="ECO:0000256" key="2">
    <source>
        <dbReference type="ARBA" id="ARBA00002953"/>
    </source>
</evidence>
<comment type="pathway">
    <text evidence="3 10">Glycan biosynthesis; glycogen biosynthesis.</text>
</comment>
<keyword evidence="7 10" id="KW-0808">Transferase</keyword>
<comment type="catalytic activity">
    <reaction evidence="1 10">
        <text>Transfers a segment of a (1-&gt;4)-alpha-D-glucan chain to a primary hydroxy group in a similar glucan chain.</text>
        <dbReference type="EC" id="2.4.1.18"/>
    </reaction>
</comment>
<keyword evidence="6 10" id="KW-0328">Glycosyltransferase</keyword>
<dbReference type="Gene3D" id="2.60.40.1180">
    <property type="entry name" value="Golgi alpha-mannosidase II"/>
    <property type="match status" value="1"/>
</dbReference>
<dbReference type="InterPro" id="IPR006407">
    <property type="entry name" value="GlgB"/>
</dbReference>
<dbReference type="Pfam" id="PF22019">
    <property type="entry name" value="GlgB_N"/>
    <property type="match status" value="1"/>
</dbReference>
<proteinExistence type="inferred from homology"/>
<evidence type="ECO:0000256" key="6">
    <source>
        <dbReference type="ARBA" id="ARBA00022676"/>
    </source>
</evidence>
<name>A0A1M5P0Y5_9GAMM</name>
<dbReference type="CDD" id="cd11322">
    <property type="entry name" value="AmyAc_Glg_BE"/>
    <property type="match status" value="1"/>
</dbReference>
<evidence type="ECO:0000256" key="3">
    <source>
        <dbReference type="ARBA" id="ARBA00004964"/>
    </source>
</evidence>
<dbReference type="InterPro" id="IPR004193">
    <property type="entry name" value="Glyco_hydro_13_N"/>
</dbReference>
<dbReference type="InterPro" id="IPR054169">
    <property type="entry name" value="GlgB_N"/>
</dbReference>
<dbReference type="NCBIfam" id="NF003811">
    <property type="entry name" value="PRK05402.1"/>
    <property type="match status" value="1"/>
</dbReference>
<feature type="active site" description="Proton donor" evidence="10 11">
    <location>
        <position position="461"/>
    </location>
</feature>
<dbReference type="CDD" id="cd02855">
    <property type="entry name" value="E_set_GBE_prok_N"/>
    <property type="match status" value="1"/>
</dbReference>
<evidence type="ECO:0000256" key="4">
    <source>
        <dbReference type="ARBA" id="ARBA00009000"/>
    </source>
</evidence>
<dbReference type="EC" id="2.4.1.18" evidence="10"/>